<proteinExistence type="predicted"/>
<dbReference type="EMBL" id="ML213594">
    <property type="protein sequence ID" value="TFK41547.1"/>
    <property type="molecule type" value="Genomic_DNA"/>
</dbReference>
<sequence>MVYLSSFCFISFYHGSPMCAYFVLFYSFLSWISNYVLSVLRSDVFRIFYSTILISTCTMTCSHLLFTYSRVVCCTTTTSEVKHMNSSILDHHYAKHMTVRRHACKV</sequence>
<evidence type="ECO:0000313" key="2">
    <source>
        <dbReference type="EMBL" id="TFK41547.1"/>
    </source>
</evidence>
<evidence type="ECO:0000256" key="1">
    <source>
        <dbReference type="SAM" id="Phobius"/>
    </source>
</evidence>
<accession>A0A5C3M9J2</accession>
<dbReference type="AlphaFoldDB" id="A0A5C3M9J2"/>
<dbReference type="Proteomes" id="UP000308652">
    <property type="component" value="Unassembled WGS sequence"/>
</dbReference>
<gene>
    <name evidence="2" type="ORF">BDQ12DRAFT_388837</name>
</gene>
<name>A0A5C3M9J2_9AGAR</name>
<keyword evidence="1" id="KW-0472">Membrane</keyword>
<reference evidence="2 3" key="1">
    <citation type="journal article" date="2019" name="Nat. Ecol. Evol.">
        <title>Megaphylogeny resolves global patterns of mushroom evolution.</title>
        <authorList>
            <person name="Varga T."/>
            <person name="Krizsan K."/>
            <person name="Foldi C."/>
            <person name="Dima B."/>
            <person name="Sanchez-Garcia M."/>
            <person name="Sanchez-Ramirez S."/>
            <person name="Szollosi G.J."/>
            <person name="Szarkandi J.G."/>
            <person name="Papp V."/>
            <person name="Albert L."/>
            <person name="Andreopoulos W."/>
            <person name="Angelini C."/>
            <person name="Antonin V."/>
            <person name="Barry K.W."/>
            <person name="Bougher N.L."/>
            <person name="Buchanan P."/>
            <person name="Buyck B."/>
            <person name="Bense V."/>
            <person name="Catcheside P."/>
            <person name="Chovatia M."/>
            <person name="Cooper J."/>
            <person name="Damon W."/>
            <person name="Desjardin D."/>
            <person name="Finy P."/>
            <person name="Geml J."/>
            <person name="Haridas S."/>
            <person name="Hughes K."/>
            <person name="Justo A."/>
            <person name="Karasinski D."/>
            <person name="Kautmanova I."/>
            <person name="Kiss B."/>
            <person name="Kocsube S."/>
            <person name="Kotiranta H."/>
            <person name="LaButti K.M."/>
            <person name="Lechner B.E."/>
            <person name="Liimatainen K."/>
            <person name="Lipzen A."/>
            <person name="Lukacs Z."/>
            <person name="Mihaltcheva S."/>
            <person name="Morgado L.N."/>
            <person name="Niskanen T."/>
            <person name="Noordeloos M.E."/>
            <person name="Ohm R.A."/>
            <person name="Ortiz-Santana B."/>
            <person name="Ovrebo C."/>
            <person name="Racz N."/>
            <person name="Riley R."/>
            <person name="Savchenko A."/>
            <person name="Shiryaev A."/>
            <person name="Soop K."/>
            <person name="Spirin V."/>
            <person name="Szebenyi C."/>
            <person name="Tomsovsky M."/>
            <person name="Tulloss R.E."/>
            <person name="Uehling J."/>
            <person name="Grigoriev I.V."/>
            <person name="Vagvolgyi C."/>
            <person name="Papp T."/>
            <person name="Martin F.M."/>
            <person name="Miettinen O."/>
            <person name="Hibbett D.S."/>
            <person name="Nagy L.G."/>
        </authorList>
    </citation>
    <scope>NUCLEOTIDE SEQUENCE [LARGE SCALE GENOMIC DNA]</scope>
    <source>
        <strain evidence="2 3">CBS 166.37</strain>
    </source>
</reference>
<evidence type="ECO:0000313" key="3">
    <source>
        <dbReference type="Proteomes" id="UP000308652"/>
    </source>
</evidence>
<keyword evidence="3" id="KW-1185">Reference proteome</keyword>
<keyword evidence="1" id="KW-1133">Transmembrane helix</keyword>
<keyword evidence="1" id="KW-0812">Transmembrane</keyword>
<organism evidence="2 3">
    <name type="scientific">Crucibulum laeve</name>
    <dbReference type="NCBI Taxonomy" id="68775"/>
    <lineage>
        <taxon>Eukaryota</taxon>
        <taxon>Fungi</taxon>
        <taxon>Dikarya</taxon>
        <taxon>Basidiomycota</taxon>
        <taxon>Agaricomycotina</taxon>
        <taxon>Agaricomycetes</taxon>
        <taxon>Agaricomycetidae</taxon>
        <taxon>Agaricales</taxon>
        <taxon>Agaricineae</taxon>
        <taxon>Nidulariaceae</taxon>
        <taxon>Crucibulum</taxon>
    </lineage>
</organism>
<protein>
    <submittedName>
        <fullName evidence="2">Uncharacterized protein</fullName>
    </submittedName>
</protein>
<feature type="transmembrane region" description="Helical" evidence="1">
    <location>
        <begin position="47"/>
        <end position="66"/>
    </location>
</feature>